<dbReference type="PROSITE" id="PS50294">
    <property type="entry name" value="WD_REPEATS_REGION"/>
    <property type="match status" value="2"/>
</dbReference>
<dbReference type="InterPro" id="IPR049813">
    <property type="entry name" value="Elp-1-like_TD"/>
</dbReference>
<evidence type="ECO:0000313" key="9">
    <source>
        <dbReference type="Proteomes" id="UP000695022"/>
    </source>
</evidence>
<feature type="region of interest" description="Disordered" evidence="6">
    <location>
        <begin position="86"/>
        <end position="225"/>
    </location>
</feature>
<feature type="repeat" description="WD" evidence="4">
    <location>
        <begin position="756"/>
        <end position="791"/>
    </location>
</feature>
<evidence type="ECO:0000256" key="1">
    <source>
        <dbReference type="ARBA" id="ARBA00022574"/>
    </source>
</evidence>
<feature type="compositionally biased region" description="Polar residues" evidence="6">
    <location>
        <begin position="91"/>
        <end position="123"/>
    </location>
</feature>
<evidence type="ECO:0000259" key="8">
    <source>
        <dbReference type="Pfam" id="PF23414"/>
    </source>
</evidence>
<evidence type="ECO:0000256" key="2">
    <source>
        <dbReference type="ARBA" id="ARBA00022701"/>
    </source>
</evidence>
<feature type="compositionally biased region" description="Polar residues" evidence="6">
    <location>
        <begin position="140"/>
        <end position="179"/>
    </location>
</feature>
<proteinExistence type="predicted"/>
<evidence type="ECO:0000256" key="4">
    <source>
        <dbReference type="PROSITE-ProRule" id="PRU00221"/>
    </source>
</evidence>
<feature type="repeat" description="WD" evidence="4">
    <location>
        <begin position="515"/>
        <end position="556"/>
    </location>
</feature>
<sequence>MRSYSMNNDSMSASYSLGPVETAYWCESILEQDESSEDMISNENETLRERVADLEKKVQEQTDDIVCLRSAVADIVRRLNSMEVNRGSAVGPSSSSYGRRTNVSSPRTPSNRRGSSDAHTPSSGLYPVHRSSPRQPAGSKATSNSIKKWASSTEVSPGSGTITPSKRNGSMSMSVTNLHEASGRTSGRSSPSPYSRGRASTSGSTSNLSEAGRRSPATSPTFRGSAMFRQFSTPVKGIALHPNKLLIASGQVAGIDRREKRSGDDDERPMYLPHVRVWDSVSLHTMHIIGLGDFERAVCCIAFSKADGGQLLCAVDEANEHVLSVWDWQRGERGQKIAESKSSGDPVLAVECHPLDKNTIVTCGKGHINFWRLEPKNALTKRMGVFDKQVERPKYILCLTFDDNGNCLTGDSNGNIISWARDTHKIGKVVTKAHDGGIFSLCMCKDGAMVSGGGKDRTLVCWEVEYFNKLKSHEIPEVLGPIRTISQGKGNMLLVGTTKNNIIQGTIDLRFSLIVQGHVDELWGLAVHPNHHQFLSCGYDRQIFLWDTLTHSTIWSKDIQDGAHAACFHPSGNLVAIATLSSRWLVVDLLTREVVATHSDGNESLSCIAFSPDGRFIAVGSRDNCIYLYQVSDDGRKFTRIGRCSGHTSFVLHMDWSTDSQFLQSNSGDYEVLFWSAAVCRQITQPSSMRDVEWSTQTCTLGFNVSGIWPEGSDGTDVNSCGRGNQGKVLATGDDFGKVKLYPYPCNRPKSGCHAYGGHSSHVTNVHFLYDDTRLVSTGGKDMSIMQWQIV</sequence>
<feature type="repeat" description="WD" evidence="4">
    <location>
        <begin position="644"/>
        <end position="676"/>
    </location>
</feature>
<keyword evidence="5" id="KW-0175">Coiled coil</keyword>
<dbReference type="SMART" id="SM00320">
    <property type="entry name" value="WD40"/>
    <property type="match status" value="10"/>
</dbReference>
<dbReference type="InterPro" id="IPR055442">
    <property type="entry name" value="Beta-prop_EML-like_2nd"/>
</dbReference>
<evidence type="ECO:0000256" key="5">
    <source>
        <dbReference type="SAM" id="Coils"/>
    </source>
</evidence>
<keyword evidence="1 4" id="KW-0853">WD repeat</keyword>
<feature type="repeat" description="WD" evidence="4">
    <location>
        <begin position="431"/>
        <end position="472"/>
    </location>
</feature>
<evidence type="ECO:0000256" key="6">
    <source>
        <dbReference type="SAM" id="MobiDB-lite"/>
    </source>
</evidence>
<evidence type="ECO:0000256" key="3">
    <source>
        <dbReference type="ARBA" id="ARBA00022737"/>
    </source>
</evidence>
<accession>A0ABM1DXU7</accession>
<feature type="compositionally biased region" description="Low complexity" evidence="6">
    <location>
        <begin position="183"/>
        <end position="206"/>
    </location>
</feature>
<dbReference type="CDD" id="cd21931">
    <property type="entry name" value="TD_EMAP-like"/>
    <property type="match status" value="1"/>
</dbReference>
<evidence type="ECO:0000259" key="7">
    <source>
        <dbReference type="Pfam" id="PF23409"/>
    </source>
</evidence>
<dbReference type="PANTHER" id="PTHR13720">
    <property type="entry name" value="WD-40 REPEAT PROTEIN"/>
    <property type="match status" value="1"/>
</dbReference>
<feature type="domain" description="EML-like first beta-propeller" evidence="7">
    <location>
        <begin position="233"/>
        <end position="505"/>
    </location>
</feature>
<evidence type="ECO:0000313" key="10">
    <source>
        <dbReference type="RefSeq" id="XP_014664768.1"/>
    </source>
</evidence>
<keyword evidence="2" id="KW-0493">Microtubule</keyword>
<dbReference type="GeneID" id="106807055"/>
<name>A0ABM1DXU7_PRICU</name>
<feature type="repeat" description="WD" evidence="4">
    <location>
        <begin position="598"/>
        <end position="639"/>
    </location>
</feature>
<dbReference type="PANTHER" id="PTHR13720:SF50">
    <property type="entry name" value="ECHINODERM MICROTUBULE-ASSOCIATED PROTEIN-LIKE 2"/>
    <property type="match status" value="1"/>
</dbReference>
<dbReference type="InterPro" id="IPR001680">
    <property type="entry name" value="WD40_rpt"/>
</dbReference>
<dbReference type="RefSeq" id="XP_014664768.1">
    <property type="nucleotide sequence ID" value="XM_014809282.1"/>
</dbReference>
<gene>
    <name evidence="10" type="primary">LOC106807055</name>
</gene>
<keyword evidence="3" id="KW-0677">Repeat</keyword>
<dbReference type="Proteomes" id="UP000695022">
    <property type="component" value="Unplaced"/>
</dbReference>
<dbReference type="InterPro" id="IPR011047">
    <property type="entry name" value="Quinoprotein_ADH-like_sf"/>
</dbReference>
<dbReference type="InterPro" id="IPR050630">
    <property type="entry name" value="WD_repeat_EMAP"/>
</dbReference>
<dbReference type="Pfam" id="PF23409">
    <property type="entry name" value="Beta-prop_EML"/>
    <property type="match status" value="1"/>
</dbReference>
<reference evidence="10" key="1">
    <citation type="submission" date="2025-08" db="UniProtKB">
        <authorList>
            <consortium name="RefSeq"/>
        </authorList>
    </citation>
    <scope>IDENTIFICATION</scope>
</reference>
<dbReference type="InterPro" id="IPR015943">
    <property type="entry name" value="WD40/YVTN_repeat-like_dom_sf"/>
</dbReference>
<feature type="domain" description="EML-like second beta-propeller" evidence="8">
    <location>
        <begin position="522"/>
        <end position="790"/>
    </location>
</feature>
<keyword evidence="9" id="KW-1185">Reference proteome</keyword>
<dbReference type="PROSITE" id="PS50082">
    <property type="entry name" value="WD_REPEATS_2"/>
    <property type="match status" value="5"/>
</dbReference>
<dbReference type="Gene3D" id="2.130.10.10">
    <property type="entry name" value="YVTN repeat-like/Quinoprotein amine dehydrogenase"/>
    <property type="match status" value="2"/>
</dbReference>
<dbReference type="SUPFAM" id="SSF50998">
    <property type="entry name" value="Quinoprotein alcohol dehydrogenase-like"/>
    <property type="match status" value="2"/>
</dbReference>
<feature type="coiled-coil region" evidence="5">
    <location>
        <begin position="37"/>
        <end position="71"/>
    </location>
</feature>
<dbReference type="InterPro" id="IPR055439">
    <property type="entry name" value="Beta-prop_EML_1st"/>
</dbReference>
<organism evidence="9 10">
    <name type="scientific">Priapulus caudatus</name>
    <name type="common">Priapulid worm</name>
    <dbReference type="NCBI Taxonomy" id="37621"/>
    <lineage>
        <taxon>Eukaryota</taxon>
        <taxon>Metazoa</taxon>
        <taxon>Ecdysozoa</taxon>
        <taxon>Scalidophora</taxon>
        <taxon>Priapulida</taxon>
        <taxon>Priapulimorpha</taxon>
        <taxon>Priapulimorphida</taxon>
        <taxon>Priapulidae</taxon>
        <taxon>Priapulus</taxon>
    </lineage>
</organism>
<dbReference type="Pfam" id="PF23414">
    <property type="entry name" value="Beta-prop_EML_2"/>
    <property type="match status" value="1"/>
</dbReference>
<protein>
    <submittedName>
        <fullName evidence="10">Echinoderm microtubule-associated protein-like 2</fullName>
    </submittedName>
</protein>